<sequence>MSTQRSIRHLTGFSLVAFAAFPALATPLTQTVQPTQIAVQFELDATLEAVNQSTISAQTHGAVTALHFDVNDVVEKGALLIEIDNTQQTAGLTQAQASLAQAVAQNEDAQVVLKRNQRLFKQGTLSQGELDSTRARAKSAAAAVTAARAAVKQAREQLAYTRIRAPYSGIVKARHIELGESVAPGTPLMTGLSLTRLRAVSDVPQRLASQYQQPGQIQIRVNGETLEAGNVTLFPYADPAHHSVRLRARLPDNQAGVMPGMWAKVLFTSGERQALLVPDSAVVQRSEMTAVYTQRNGNPVLRQIRTGKRYQDKTEVLSGLSAGDVIYLDGYAQMARPATAE</sequence>
<dbReference type="Gene3D" id="2.40.50.100">
    <property type="match status" value="1"/>
</dbReference>
<feature type="domain" description="YknX-like C-terminal permuted SH3-like" evidence="6">
    <location>
        <begin position="275"/>
        <end position="334"/>
    </location>
</feature>
<feature type="domain" description="Multidrug resistance protein MdtA-like barrel-sandwich hybrid" evidence="4">
    <location>
        <begin position="51"/>
        <end position="187"/>
    </location>
</feature>
<dbReference type="InterPro" id="IPR058637">
    <property type="entry name" value="YknX-like_C"/>
</dbReference>
<dbReference type="Pfam" id="PF25989">
    <property type="entry name" value="YknX_C"/>
    <property type="match status" value="1"/>
</dbReference>
<dbReference type="InterPro" id="IPR058624">
    <property type="entry name" value="MdtA-like_HH"/>
</dbReference>
<evidence type="ECO:0000313" key="7">
    <source>
        <dbReference type="EMBL" id="MFC3679903.1"/>
    </source>
</evidence>
<evidence type="ECO:0000259" key="5">
    <source>
        <dbReference type="Pfam" id="PF25954"/>
    </source>
</evidence>
<dbReference type="Gene3D" id="1.10.287.470">
    <property type="entry name" value="Helix hairpin bin"/>
    <property type="match status" value="1"/>
</dbReference>
<feature type="signal peptide" evidence="2">
    <location>
        <begin position="1"/>
        <end position="25"/>
    </location>
</feature>
<dbReference type="Gene3D" id="2.40.420.20">
    <property type="match status" value="1"/>
</dbReference>
<proteinExistence type="inferred from homology"/>
<evidence type="ECO:0000256" key="1">
    <source>
        <dbReference type="ARBA" id="ARBA00009477"/>
    </source>
</evidence>
<dbReference type="PANTHER" id="PTHR30469">
    <property type="entry name" value="MULTIDRUG RESISTANCE PROTEIN MDTA"/>
    <property type="match status" value="1"/>
</dbReference>
<feature type="chain" id="PRO_5045966450" evidence="2">
    <location>
        <begin position="26"/>
        <end position="341"/>
    </location>
</feature>
<dbReference type="Pfam" id="PF25954">
    <property type="entry name" value="Beta-barrel_RND_2"/>
    <property type="match status" value="1"/>
</dbReference>
<keyword evidence="8" id="KW-1185">Reference proteome</keyword>
<dbReference type="InterPro" id="IPR058625">
    <property type="entry name" value="MdtA-like_BSH"/>
</dbReference>
<dbReference type="EMBL" id="JBHRYB010000005">
    <property type="protein sequence ID" value="MFC3679903.1"/>
    <property type="molecule type" value="Genomic_DNA"/>
</dbReference>
<keyword evidence="2" id="KW-0732">Signal</keyword>
<gene>
    <name evidence="7" type="ORF">ACFOMG_07235</name>
</gene>
<dbReference type="Pfam" id="PF25917">
    <property type="entry name" value="BSH_RND"/>
    <property type="match status" value="1"/>
</dbReference>
<protein>
    <submittedName>
        <fullName evidence="7">Efflux RND transporter periplasmic adaptor subunit</fullName>
    </submittedName>
</protein>
<feature type="domain" description="Multidrug resistance protein MdtA-like alpha-helical hairpin" evidence="3">
    <location>
        <begin position="92"/>
        <end position="161"/>
    </location>
</feature>
<evidence type="ECO:0000259" key="3">
    <source>
        <dbReference type="Pfam" id="PF25876"/>
    </source>
</evidence>
<comment type="similarity">
    <text evidence="1">Belongs to the membrane fusion protein (MFP) (TC 8.A.1) family.</text>
</comment>
<name>A0ABV7VUZ6_9GAMM</name>
<feature type="domain" description="CusB-like beta-barrel" evidence="5">
    <location>
        <begin position="202"/>
        <end position="269"/>
    </location>
</feature>
<reference evidence="8" key="1">
    <citation type="journal article" date="2019" name="Int. J. Syst. Evol. Microbiol.">
        <title>The Global Catalogue of Microorganisms (GCM) 10K type strain sequencing project: providing services to taxonomists for standard genome sequencing and annotation.</title>
        <authorList>
            <consortium name="The Broad Institute Genomics Platform"/>
            <consortium name="The Broad Institute Genome Sequencing Center for Infectious Disease"/>
            <person name="Wu L."/>
            <person name="Ma J."/>
        </authorList>
    </citation>
    <scope>NUCLEOTIDE SEQUENCE [LARGE SCALE GENOMIC DNA]</scope>
    <source>
        <strain evidence="8">KCTC 42424</strain>
    </source>
</reference>
<dbReference type="Gene3D" id="2.40.30.170">
    <property type="match status" value="1"/>
</dbReference>
<dbReference type="SUPFAM" id="SSF111369">
    <property type="entry name" value="HlyD-like secretion proteins"/>
    <property type="match status" value="1"/>
</dbReference>
<dbReference type="InterPro" id="IPR006143">
    <property type="entry name" value="RND_pump_MFP"/>
</dbReference>
<evidence type="ECO:0000259" key="4">
    <source>
        <dbReference type="Pfam" id="PF25917"/>
    </source>
</evidence>
<comment type="caution">
    <text evidence="7">The sequence shown here is derived from an EMBL/GenBank/DDBJ whole genome shotgun (WGS) entry which is preliminary data.</text>
</comment>
<dbReference type="RefSeq" id="WP_376865709.1">
    <property type="nucleotide sequence ID" value="NZ_JBHRYB010000005.1"/>
</dbReference>
<dbReference type="InterPro" id="IPR058792">
    <property type="entry name" value="Beta-barrel_RND_2"/>
</dbReference>
<evidence type="ECO:0000313" key="8">
    <source>
        <dbReference type="Proteomes" id="UP001595722"/>
    </source>
</evidence>
<evidence type="ECO:0000256" key="2">
    <source>
        <dbReference type="SAM" id="SignalP"/>
    </source>
</evidence>
<dbReference type="Pfam" id="PF25876">
    <property type="entry name" value="HH_MFP_RND"/>
    <property type="match status" value="1"/>
</dbReference>
<accession>A0ABV7VUZ6</accession>
<organism evidence="7 8">
    <name type="scientific">Bacterioplanoides pacificum</name>
    <dbReference type="NCBI Taxonomy" id="1171596"/>
    <lineage>
        <taxon>Bacteria</taxon>
        <taxon>Pseudomonadati</taxon>
        <taxon>Pseudomonadota</taxon>
        <taxon>Gammaproteobacteria</taxon>
        <taxon>Oceanospirillales</taxon>
        <taxon>Oceanospirillaceae</taxon>
        <taxon>Bacterioplanoides</taxon>
    </lineage>
</organism>
<evidence type="ECO:0000259" key="6">
    <source>
        <dbReference type="Pfam" id="PF25989"/>
    </source>
</evidence>
<dbReference type="NCBIfam" id="TIGR01730">
    <property type="entry name" value="RND_mfp"/>
    <property type="match status" value="1"/>
</dbReference>
<dbReference type="Proteomes" id="UP001595722">
    <property type="component" value="Unassembled WGS sequence"/>
</dbReference>
<dbReference type="PANTHER" id="PTHR30469:SF18">
    <property type="entry name" value="RESISTANCE-NODULATION-CELL DIVISION (RND) EFFLUX MEMBRANE FUSION PROTEIN-RELATED"/>
    <property type="match status" value="1"/>
</dbReference>